<reference evidence="1" key="2">
    <citation type="journal article" date="2015" name="Fish Shellfish Immunol.">
        <title>Early steps in the European eel (Anguilla anguilla)-Vibrio vulnificus interaction in the gills: Role of the RtxA13 toxin.</title>
        <authorList>
            <person name="Callol A."/>
            <person name="Pajuelo D."/>
            <person name="Ebbesson L."/>
            <person name="Teles M."/>
            <person name="MacKenzie S."/>
            <person name="Amaro C."/>
        </authorList>
    </citation>
    <scope>NUCLEOTIDE SEQUENCE</scope>
</reference>
<protein>
    <submittedName>
        <fullName evidence="1">Uncharacterized protein</fullName>
    </submittedName>
</protein>
<sequence length="97" mass="11253">MSWQQPRTPAVRDASQAEEVHFFLVCLAPRTLDSADRYRQGKKATCSCSSKSWDTGGVLRDLGRRTSGRPKMWFWKTIRHLRKGKWDIIQASSWQGR</sequence>
<dbReference type="AlphaFoldDB" id="A0A0E9VH37"/>
<accession>A0A0E9VH37</accession>
<name>A0A0E9VH37_ANGAN</name>
<proteinExistence type="predicted"/>
<evidence type="ECO:0000313" key="1">
    <source>
        <dbReference type="EMBL" id="JAH76538.1"/>
    </source>
</evidence>
<dbReference type="EMBL" id="GBXM01032039">
    <property type="protein sequence ID" value="JAH76538.1"/>
    <property type="molecule type" value="Transcribed_RNA"/>
</dbReference>
<reference evidence="1" key="1">
    <citation type="submission" date="2014-11" db="EMBL/GenBank/DDBJ databases">
        <authorList>
            <person name="Amaro Gonzalez C."/>
        </authorList>
    </citation>
    <scope>NUCLEOTIDE SEQUENCE</scope>
</reference>
<organism evidence="1">
    <name type="scientific">Anguilla anguilla</name>
    <name type="common">European freshwater eel</name>
    <name type="synonym">Muraena anguilla</name>
    <dbReference type="NCBI Taxonomy" id="7936"/>
    <lineage>
        <taxon>Eukaryota</taxon>
        <taxon>Metazoa</taxon>
        <taxon>Chordata</taxon>
        <taxon>Craniata</taxon>
        <taxon>Vertebrata</taxon>
        <taxon>Euteleostomi</taxon>
        <taxon>Actinopterygii</taxon>
        <taxon>Neopterygii</taxon>
        <taxon>Teleostei</taxon>
        <taxon>Anguilliformes</taxon>
        <taxon>Anguillidae</taxon>
        <taxon>Anguilla</taxon>
    </lineage>
</organism>